<sequence>MSTGSASTKKMKRQPTHADDVPAEAQVPPAPKRQRVSRACDQCRAAREKCDGIQPLCFPCASQNRQCTWEEPKKKRGVQTGYIRTLELSLGWIFDKIPGSEEALHGLLTHEGGQGRALLLGKDTAAGNRLHRRWRKSIVQQEIDRVLSGGDTAPSKAEKPSPADDSDSSLDDAEPPPKEEGSAAHDRASLIAPMTETATGAVPDMQHTELALEPSSKLVKLPSNCWRLLDIYFSYSHCWFPILEKGLVHKACWSYPGEGLDLTDTNVPRSGSHAELWAALAVAAYQDEGTQAPTMYDESEAQMQPEDIYDAARRLIPGESAAVEPRHVNALLLLALVDIGRREYTAAWVSTGLATRIALAQDLQSQPVRNGNRRPYHTYMACFILDTLVATQINQPPHLRASNVSPIAPCGDDDQDEWDIWSPCQGFGPARPSGSSSRSPAHSMSSFAALFGILRVHCAMVFEADAEQREPYLIQVQKAIGGNPARQSFVNYVTNGGVPPYHVPSIYLLRLIFLCCGSQTQVYCDSLPSTVLQCLEEHMLSFGSAIPPLFSLFMDVLKRQYSPDLLKGDTRDRWKQIQSSIDSVWRPRHSQSTSPVAHKPPDSATSYINPHSTNVLYSAATSMPAVIQQLPTPSSHYADTPAEQAATMIGGDIYHDTSMSAMMSFPMASRSRQPVNLMDQPANGPAASRYDLADMSTQHFPLHGRPSFSSATFDYDSILDDIASLDRADHMGDPQFMANLGFAPGSDLTELLAHDFTSIT</sequence>
<evidence type="ECO:0000256" key="2">
    <source>
        <dbReference type="ARBA" id="ARBA00023242"/>
    </source>
</evidence>
<dbReference type="GO" id="GO:0003677">
    <property type="term" value="F:DNA binding"/>
    <property type="evidence" value="ECO:0007669"/>
    <property type="project" value="InterPro"/>
</dbReference>
<evidence type="ECO:0000313" key="6">
    <source>
        <dbReference type="Proteomes" id="UP000758603"/>
    </source>
</evidence>
<dbReference type="PROSITE" id="PS50048">
    <property type="entry name" value="ZN2_CY6_FUNGAL_2"/>
    <property type="match status" value="1"/>
</dbReference>
<keyword evidence="1" id="KW-0479">Metal-binding</keyword>
<dbReference type="SMART" id="SM00906">
    <property type="entry name" value="Fungal_trans"/>
    <property type="match status" value="1"/>
</dbReference>
<dbReference type="PANTHER" id="PTHR47655:SF2">
    <property type="entry name" value="QUINIC ACID UTILIZATION ACTIVATOR"/>
    <property type="match status" value="1"/>
</dbReference>
<dbReference type="InterPro" id="IPR036864">
    <property type="entry name" value="Zn2-C6_fun-type_DNA-bd_sf"/>
</dbReference>
<dbReference type="Gene3D" id="4.10.240.10">
    <property type="entry name" value="Zn(2)-C6 fungal-type DNA-binding domain"/>
    <property type="match status" value="1"/>
</dbReference>
<dbReference type="SMART" id="SM00066">
    <property type="entry name" value="GAL4"/>
    <property type="match status" value="1"/>
</dbReference>
<feature type="compositionally biased region" description="Acidic residues" evidence="3">
    <location>
        <begin position="164"/>
        <end position="174"/>
    </location>
</feature>
<dbReference type="CDD" id="cd00067">
    <property type="entry name" value="GAL4"/>
    <property type="match status" value="1"/>
</dbReference>
<protein>
    <recommendedName>
        <fullName evidence="4">Zn(2)-C6 fungal-type domain-containing protein</fullName>
    </recommendedName>
</protein>
<feature type="region of interest" description="Disordered" evidence="3">
    <location>
        <begin position="585"/>
        <end position="605"/>
    </location>
</feature>
<dbReference type="AlphaFoldDB" id="A0A9P8RLV7"/>
<dbReference type="GO" id="GO:0006351">
    <property type="term" value="P:DNA-templated transcription"/>
    <property type="evidence" value="ECO:0007669"/>
    <property type="project" value="InterPro"/>
</dbReference>
<dbReference type="GO" id="GO:0008270">
    <property type="term" value="F:zinc ion binding"/>
    <property type="evidence" value="ECO:0007669"/>
    <property type="project" value="InterPro"/>
</dbReference>
<accession>A0A9P8RLV7</accession>
<organism evidence="5 6">
    <name type="scientific">Truncatella angustata</name>
    <dbReference type="NCBI Taxonomy" id="152316"/>
    <lineage>
        <taxon>Eukaryota</taxon>
        <taxon>Fungi</taxon>
        <taxon>Dikarya</taxon>
        <taxon>Ascomycota</taxon>
        <taxon>Pezizomycotina</taxon>
        <taxon>Sordariomycetes</taxon>
        <taxon>Xylariomycetidae</taxon>
        <taxon>Amphisphaeriales</taxon>
        <taxon>Sporocadaceae</taxon>
        <taxon>Truncatella</taxon>
    </lineage>
</organism>
<dbReference type="InterPro" id="IPR052783">
    <property type="entry name" value="Metabolic/Drug-Res_Regulator"/>
</dbReference>
<feature type="domain" description="Zn(2)-C6 fungal-type" evidence="4">
    <location>
        <begin position="39"/>
        <end position="69"/>
    </location>
</feature>
<dbReference type="Proteomes" id="UP000758603">
    <property type="component" value="Unassembled WGS sequence"/>
</dbReference>
<dbReference type="PROSITE" id="PS00463">
    <property type="entry name" value="ZN2_CY6_FUNGAL_1"/>
    <property type="match status" value="1"/>
</dbReference>
<evidence type="ECO:0000313" key="5">
    <source>
        <dbReference type="EMBL" id="KAH6645506.1"/>
    </source>
</evidence>
<gene>
    <name evidence="5" type="ORF">BKA67DRAFT_113957</name>
</gene>
<dbReference type="EMBL" id="JAGPXC010000011">
    <property type="protein sequence ID" value="KAH6645506.1"/>
    <property type="molecule type" value="Genomic_DNA"/>
</dbReference>
<dbReference type="CDD" id="cd12148">
    <property type="entry name" value="fungal_TF_MHR"/>
    <property type="match status" value="1"/>
</dbReference>
<dbReference type="Pfam" id="PF04082">
    <property type="entry name" value="Fungal_trans"/>
    <property type="match status" value="1"/>
</dbReference>
<dbReference type="InterPro" id="IPR007219">
    <property type="entry name" value="XnlR_reg_dom"/>
</dbReference>
<reference evidence="5" key="1">
    <citation type="journal article" date="2021" name="Nat. Commun.">
        <title>Genetic determinants of endophytism in the Arabidopsis root mycobiome.</title>
        <authorList>
            <person name="Mesny F."/>
            <person name="Miyauchi S."/>
            <person name="Thiergart T."/>
            <person name="Pickel B."/>
            <person name="Atanasova L."/>
            <person name="Karlsson M."/>
            <person name="Huettel B."/>
            <person name="Barry K.W."/>
            <person name="Haridas S."/>
            <person name="Chen C."/>
            <person name="Bauer D."/>
            <person name="Andreopoulos W."/>
            <person name="Pangilinan J."/>
            <person name="LaButti K."/>
            <person name="Riley R."/>
            <person name="Lipzen A."/>
            <person name="Clum A."/>
            <person name="Drula E."/>
            <person name="Henrissat B."/>
            <person name="Kohler A."/>
            <person name="Grigoriev I.V."/>
            <person name="Martin F.M."/>
            <person name="Hacquard S."/>
        </authorList>
    </citation>
    <scope>NUCLEOTIDE SEQUENCE</scope>
    <source>
        <strain evidence="5">MPI-SDFR-AT-0073</strain>
    </source>
</reference>
<feature type="compositionally biased region" description="Basic and acidic residues" evidence="3">
    <location>
        <begin position="175"/>
        <end position="188"/>
    </location>
</feature>
<evidence type="ECO:0000256" key="3">
    <source>
        <dbReference type="SAM" id="MobiDB-lite"/>
    </source>
</evidence>
<evidence type="ECO:0000259" key="4">
    <source>
        <dbReference type="PROSITE" id="PS50048"/>
    </source>
</evidence>
<keyword evidence="6" id="KW-1185">Reference proteome</keyword>
<dbReference type="PANTHER" id="PTHR47655">
    <property type="entry name" value="QUINIC ACID UTILIZATION ACTIVATOR"/>
    <property type="match status" value="1"/>
</dbReference>
<proteinExistence type="predicted"/>
<name>A0A9P8RLV7_9PEZI</name>
<dbReference type="GO" id="GO:0045944">
    <property type="term" value="P:positive regulation of transcription by RNA polymerase II"/>
    <property type="evidence" value="ECO:0007669"/>
    <property type="project" value="TreeGrafter"/>
</dbReference>
<feature type="region of interest" description="Disordered" evidence="3">
    <location>
        <begin position="1"/>
        <end position="36"/>
    </location>
</feature>
<keyword evidence="2" id="KW-0539">Nucleus</keyword>
<dbReference type="SUPFAM" id="SSF57701">
    <property type="entry name" value="Zn2/Cys6 DNA-binding domain"/>
    <property type="match status" value="1"/>
</dbReference>
<comment type="caution">
    <text evidence="5">The sequence shown here is derived from an EMBL/GenBank/DDBJ whole genome shotgun (WGS) entry which is preliminary data.</text>
</comment>
<dbReference type="RefSeq" id="XP_045952020.1">
    <property type="nucleotide sequence ID" value="XM_046094917.1"/>
</dbReference>
<dbReference type="GeneID" id="70123810"/>
<dbReference type="Pfam" id="PF00172">
    <property type="entry name" value="Zn_clus"/>
    <property type="match status" value="1"/>
</dbReference>
<dbReference type="GO" id="GO:0000981">
    <property type="term" value="F:DNA-binding transcription factor activity, RNA polymerase II-specific"/>
    <property type="evidence" value="ECO:0007669"/>
    <property type="project" value="InterPro"/>
</dbReference>
<evidence type="ECO:0000256" key="1">
    <source>
        <dbReference type="ARBA" id="ARBA00022723"/>
    </source>
</evidence>
<dbReference type="InterPro" id="IPR001138">
    <property type="entry name" value="Zn2Cys6_DnaBD"/>
</dbReference>
<feature type="region of interest" description="Disordered" evidence="3">
    <location>
        <begin position="145"/>
        <end position="188"/>
    </location>
</feature>
<dbReference type="OrthoDB" id="3364175at2759"/>